<dbReference type="Proteomes" id="UP000218615">
    <property type="component" value="Unassembled WGS sequence"/>
</dbReference>
<dbReference type="SUPFAM" id="SSF51905">
    <property type="entry name" value="FAD/NAD(P)-binding domain"/>
    <property type="match status" value="1"/>
</dbReference>
<gene>
    <name evidence="3" type="ORF">MNV_1300004</name>
</gene>
<dbReference type="PANTHER" id="PTHR43563:SF1">
    <property type="entry name" value="AMINE OXIDASE [FLAVIN-CONTAINING] B"/>
    <property type="match status" value="1"/>
</dbReference>
<evidence type="ECO:0000259" key="2">
    <source>
        <dbReference type="Pfam" id="PF01593"/>
    </source>
</evidence>
<dbReference type="AlphaFoldDB" id="A0A284VKE0"/>
<dbReference type="InterPro" id="IPR002937">
    <property type="entry name" value="Amino_oxidase"/>
</dbReference>
<organism evidence="3 4">
    <name type="scientific">Candidatus Methanoperedens nitratireducens</name>
    <dbReference type="NCBI Taxonomy" id="1392998"/>
    <lineage>
        <taxon>Archaea</taxon>
        <taxon>Methanobacteriati</taxon>
        <taxon>Methanobacteriota</taxon>
        <taxon>Stenosarchaea group</taxon>
        <taxon>Methanomicrobia</taxon>
        <taxon>Methanosarcinales</taxon>
        <taxon>ANME-2 cluster</taxon>
        <taxon>Candidatus Methanoperedentaceae</taxon>
        <taxon>Candidatus Methanoperedens</taxon>
    </lineage>
</organism>
<dbReference type="EMBL" id="FZMP01000036">
    <property type="protein sequence ID" value="SNQ59728.1"/>
    <property type="molecule type" value="Genomic_DNA"/>
</dbReference>
<accession>A0A284VKE0</accession>
<proteinExistence type="inferred from homology"/>
<dbReference type="OrthoDB" id="40741at2157"/>
<reference evidence="4" key="1">
    <citation type="submission" date="2017-06" db="EMBL/GenBank/DDBJ databases">
        <authorList>
            <person name="Cremers G."/>
        </authorList>
    </citation>
    <scope>NUCLEOTIDE SEQUENCE [LARGE SCALE GENOMIC DNA]</scope>
</reference>
<evidence type="ECO:0000313" key="3">
    <source>
        <dbReference type="EMBL" id="SNQ59728.1"/>
    </source>
</evidence>
<dbReference type="Pfam" id="PF01593">
    <property type="entry name" value="Amino_oxidase"/>
    <property type="match status" value="1"/>
</dbReference>
<evidence type="ECO:0000313" key="4">
    <source>
        <dbReference type="Proteomes" id="UP000218615"/>
    </source>
</evidence>
<feature type="domain" description="Amine oxidase" evidence="2">
    <location>
        <begin position="29"/>
        <end position="447"/>
    </location>
</feature>
<name>A0A284VKE0_9EURY</name>
<sequence length="454" mass="52673">MGFHDKYDIAIVGGGIAGLYCCMQADPDKKVALFESTSRIGGRIETVSMEGFNAEYGAMRFDPLKQLMTGKLIQDMGLETETFHEYSCPTIQNRRTVYNLEEYEKELTTIDLVTFAIQRILNKSREQIFSMTEEELEHIRREGKYNGEYLWKQGLWNIFSDVLSYDALKYIIMDGTFFHFVQENPNIDWMINWIKMLQMSKGLKGIKHGMQRITDSMFEKAKEKGVEVYKNHTLAAIMPSGKDEVALFFENHRTFSARHVVLAIPQRSLKSIKNIPENIKKLLESVMEIPLLKCFFVVKTPWWEQDITNEGLIPFPARELHYSKKFGKGNIMVYADRPYINFWSRYVNAENHEEAEICGDKELPLMFARRMNIDPGNIVMYGIRDWSRDPYGAACHLWRPGVQSWKVREKFEAFSLSEDGPKNVHICGEAFSDYQGFMEGSVRSAHNVMNKIQI</sequence>
<dbReference type="PANTHER" id="PTHR43563">
    <property type="entry name" value="AMINE OXIDASE"/>
    <property type="match status" value="1"/>
</dbReference>
<dbReference type="InterPro" id="IPR050703">
    <property type="entry name" value="Flavin_MAO"/>
</dbReference>
<dbReference type="Gene3D" id="3.50.50.60">
    <property type="entry name" value="FAD/NAD(P)-binding domain"/>
    <property type="match status" value="1"/>
</dbReference>
<dbReference type="InterPro" id="IPR036188">
    <property type="entry name" value="FAD/NAD-bd_sf"/>
</dbReference>
<evidence type="ECO:0000256" key="1">
    <source>
        <dbReference type="ARBA" id="ARBA00005995"/>
    </source>
</evidence>
<dbReference type="RefSeq" id="WP_096204054.1">
    <property type="nucleotide sequence ID" value="NZ_FZMP01000036.1"/>
</dbReference>
<protein>
    <recommendedName>
        <fullName evidence="2">Amine oxidase domain-containing protein</fullName>
    </recommendedName>
</protein>
<comment type="similarity">
    <text evidence="1">Belongs to the flavin monoamine oxidase family.</text>
</comment>
<dbReference type="GO" id="GO:0016491">
    <property type="term" value="F:oxidoreductase activity"/>
    <property type="evidence" value="ECO:0007669"/>
    <property type="project" value="InterPro"/>
</dbReference>
<keyword evidence="4" id="KW-1185">Reference proteome</keyword>